<feature type="compositionally biased region" description="Basic and acidic residues" evidence="1">
    <location>
        <begin position="252"/>
        <end position="266"/>
    </location>
</feature>
<reference evidence="2 3" key="1">
    <citation type="journal article" date="2016" name="Genome Biol. Evol.">
        <title>Divergent and convergent evolution of fungal pathogenicity.</title>
        <authorList>
            <person name="Shang Y."/>
            <person name="Xiao G."/>
            <person name="Zheng P."/>
            <person name="Cen K."/>
            <person name="Zhan S."/>
            <person name="Wang C."/>
        </authorList>
    </citation>
    <scope>NUCLEOTIDE SEQUENCE [LARGE SCALE GENOMIC DNA]</scope>
    <source>
        <strain evidence="2 3">ARSEF 7405</strain>
    </source>
</reference>
<evidence type="ECO:0000313" key="3">
    <source>
        <dbReference type="Proteomes" id="UP000242877"/>
    </source>
</evidence>
<name>A0A168A8Y7_9EURO</name>
<feature type="compositionally biased region" description="Acidic residues" evidence="1">
    <location>
        <begin position="344"/>
        <end position="359"/>
    </location>
</feature>
<evidence type="ECO:0000256" key="1">
    <source>
        <dbReference type="SAM" id="MobiDB-lite"/>
    </source>
</evidence>
<feature type="region of interest" description="Disordered" evidence="1">
    <location>
        <begin position="245"/>
        <end position="266"/>
    </location>
</feature>
<dbReference type="OrthoDB" id="441890at2759"/>
<evidence type="ECO:0008006" key="4">
    <source>
        <dbReference type="Google" id="ProtNLM"/>
    </source>
</evidence>
<evidence type="ECO:0000313" key="2">
    <source>
        <dbReference type="EMBL" id="KZZ93622.1"/>
    </source>
</evidence>
<comment type="caution">
    <text evidence="2">The sequence shown here is derived from an EMBL/GenBank/DDBJ whole genome shotgun (WGS) entry which is preliminary data.</text>
</comment>
<dbReference type="AlphaFoldDB" id="A0A168A8Y7"/>
<keyword evidence="3" id="KW-1185">Reference proteome</keyword>
<sequence>MTDITANESYTKIHDFNHCSYIETWTKKREFEEKTSIPYIMAPPKPAELPIDRSIRRRQERAALLEAQEAARRAREVPTRAMQDAAALKKQFDVVYNEHEELHRECARRLNAHDGPHYNPFDARFQPSRNQRDAYVETSGFRNKIYPEKRFLEKMQQEALANASKIWDLTDQKKAGQDVDDQLHECEEIDAQIRQKLISSNLTFYIALWDTARSECDCVTALMKKFYWYEKRYKPFQDQTSIFLSPTATRQNQHEPESTREGDRGTDISGKVWGPWRIWGLDAMSAEEQRTQKRSGDKNDFVKRETTVDIVCNNNAEWVKISNINNNRITRIMAEMGIGLEELEEESDEDEMDVSEGGEDAPLTDTSNSRTRYNARPVITPTLRKIQRGWIPRFLRDVEHDDELVDLLKFAVQYSKAAPVNRVRYLPPRIRFVCPKIEEGKNALVDRVLYDIRDLGIEVCTVDNISLRNAPDSAPRPFCTALSKMMPNPYTLLPKELNIDCTVLIALVSDISHMKDPPRLDEYAHAIKNQIDIEKEHSLLLTQLFPLIRGRKLYCTYDAAMRFCAIAATLATCTERKRAALLIERWAGEQGLEEAQEFGYEQLSPEERIAELESLSEYDLPDDIQLPVEIIDDTEDIIRRALATPTPTQPLSKEHPYLPQIASTINLLDINHSVFLYSWATGLMTVTSNRAVAKEIQSALDRYMDSTGESVTGPMLWMTDVARSFITKGAQTPVDELNNASEEN</sequence>
<feature type="region of interest" description="Disordered" evidence="1">
    <location>
        <begin position="344"/>
        <end position="369"/>
    </location>
</feature>
<proteinExistence type="predicted"/>
<accession>A0A168A8Y7</accession>
<dbReference type="PANTHER" id="PTHR13379:SF0">
    <property type="entry name" value="UPF0415 PROTEIN C7ORF25"/>
    <property type="match status" value="1"/>
</dbReference>
<gene>
    <name evidence="2" type="ORF">AAP_02414</name>
</gene>
<dbReference type="PANTHER" id="PTHR13379">
    <property type="entry name" value="UNCHARACTERIZED DUF1308"/>
    <property type="match status" value="1"/>
</dbReference>
<dbReference type="EMBL" id="AZGZ01000008">
    <property type="protein sequence ID" value="KZZ93622.1"/>
    <property type="molecule type" value="Genomic_DNA"/>
</dbReference>
<organism evidence="2 3">
    <name type="scientific">Ascosphaera apis ARSEF 7405</name>
    <dbReference type="NCBI Taxonomy" id="392613"/>
    <lineage>
        <taxon>Eukaryota</taxon>
        <taxon>Fungi</taxon>
        <taxon>Dikarya</taxon>
        <taxon>Ascomycota</taxon>
        <taxon>Pezizomycotina</taxon>
        <taxon>Eurotiomycetes</taxon>
        <taxon>Eurotiomycetidae</taxon>
        <taxon>Onygenales</taxon>
        <taxon>Ascosphaeraceae</taxon>
        <taxon>Ascosphaera</taxon>
    </lineage>
</organism>
<dbReference type="Proteomes" id="UP000242877">
    <property type="component" value="Unassembled WGS sequence"/>
</dbReference>
<dbReference type="VEuPathDB" id="FungiDB:AAP_02414"/>
<protein>
    <recommendedName>
        <fullName evidence="4">DUF1308 domain-containing protein</fullName>
    </recommendedName>
</protein>